<name>A0A0E9PE62_ANGAN</name>
<protein>
    <submittedName>
        <fullName evidence="1">Uncharacterized protein</fullName>
    </submittedName>
</protein>
<accession>A0A0E9PE62</accession>
<dbReference type="PROSITE" id="PS51257">
    <property type="entry name" value="PROKAR_LIPOPROTEIN"/>
    <property type="match status" value="1"/>
</dbReference>
<reference evidence="1" key="1">
    <citation type="submission" date="2014-11" db="EMBL/GenBank/DDBJ databases">
        <authorList>
            <person name="Amaro Gonzalez C."/>
        </authorList>
    </citation>
    <scope>NUCLEOTIDE SEQUENCE</scope>
</reference>
<sequence>MQLTRKNSIYSTSLYSCQLNIIRSVGPSHEWTEQICVEKMYKK</sequence>
<reference evidence="1" key="2">
    <citation type="journal article" date="2015" name="Fish Shellfish Immunol.">
        <title>Early steps in the European eel (Anguilla anguilla)-Vibrio vulnificus interaction in the gills: Role of the RtxA13 toxin.</title>
        <authorList>
            <person name="Callol A."/>
            <person name="Pajuelo D."/>
            <person name="Ebbesson L."/>
            <person name="Teles M."/>
            <person name="MacKenzie S."/>
            <person name="Amaro C."/>
        </authorList>
    </citation>
    <scope>NUCLEOTIDE SEQUENCE</scope>
</reference>
<evidence type="ECO:0000313" key="1">
    <source>
        <dbReference type="EMBL" id="JAH02153.1"/>
    </source>
</evidence>
<dbReference type="AlphaFoldDB" id="A0A0E9PE62"/>
<dbReference type="EMBL" id="GBXM01106424">
    <property type="protein sequence ID" value="JAH02153.1"/>
    <property type="molecule type" value="Transcribed_RNA"/>
</dbReference>
<organism evidence="1">
    <name type="scientific">Anguilla anguilla</name>
    <name type="common">European freshwater eel</name>
    <name type="synonym">Muraena anguilla</name>
    <dbReference type="NCBI Taxonomy" id="7936"/>
    <lineage>
        <taxon>Eukaryota</taxon>
        <taxon>Metazoa</taxon>
        <taxon>Chordata</taxon>
        <taxon>Craniata</taxon>
        <taxon>Vertebrata</taxon>
        <taxon>Euteleostomi</taxon>
        <taxon>Actinopterygii</taxon>
        <taxon>Neopterygii</taxon>
        <taxon>Teleostei</taxon>
        <taxon>Anguilliformes</taxon>
        <taxon>Anguillidae</taxon>
        <taxon>Anguilla</taxon>
    </lineage>
</organism>
<proteinExistence type="predicted"/>